<evidence type="ECO:0000313" key="2">
    <source>
        <dbReference type="EMBL" id="TDW97196.1"/>
    </source>
</evidence>
<accession>A0A4R8DJ38</accession>
<protein>
    <recommendedName>
        <fullName evidence="4">WG repeat protein</fullName>
    </recommendedName>
</protein>
<organism evidence="2 3">
    <name type="scientific">Dinghuibacter silviterrae</name>
    <dbReference type="NCBI Taxonomy" id="1539049"/>
    <lineage>
        <taxon>Bacteria</taxon>
        <taxon>Pseudomonadati</taxon>
        <taxon>Bacteroidota</taxon>
        <taxon>Chitinophagia</taxon>
        <taxon>Chitinophagales</taxon>
        <taxon>Chitinophagaceae</taxon>
        <taxon>Dinghuibacter</taxon>
    </lineage>
</organism>
<keyword evidence="1" id="KW-0732">Signal</keyword>
<feature type="signal peptide" evidence="1">
    <location>
        <begin position="1"/>
        <end position="18"/>
    </location>
</feature>
<comment type="caution">
    <text evidence="2">The sequence shown here is derived from an EMBL/GenBank/DDBJ whole genome shotgun (WGS) entry which is preliminary data.</text>
</comment>
<dbReference type="EMBL" id="SODV01000002">
    <property type="protein sequence ID" value="TDW97196.1"/>
    <property type="molecule type" value="Genomic_DNA"/>
</dbReference>
<dbReference type="AlphaFoldDB" id="A0A4R8DJ38"/>
<dbReference type="Proteomes" id="UP000294498">
    <property type="component" value="Unassembled WGS sequence"/>
</dbReference>
<reference evidence="2 3" key="1">
    <citation type="submission" date="2019-03" db="EMBL/GenBank/DDBJ databases">
        <title>Genomic Encyclopedia of Type Strains, Phase IV (KMG-IV): sequencing the most valuable type-strain genomes for metagenomic binning, comparative biology and taxonomic classification.</title>
        <authorList>
            <person name="Goeker M."/>
        </authorList>
    </citation>
    <scope>NUCLEOTIDE SEQUENCE [LARGE SCALE GENOMIC DNA]</scope>
    <source>
        <strain evidence="2 3">DSM 100059</strain>
    </source>
</reference>
<sequence length="356" mass="39419">MKPLLFFLLLAGPAGFSAAQKVPVVIHLTPPPKLKGVSALPFDKVVVIDKRFDTAHPGTFGFVDQYIFKFDQPLPRVVEAYMDSAAAAVPHREGTLYVSINRFAIVNAPFEIDLIADAFLPSGDSGFRKVASIDSHFLADGRSGYKILVTRASERALNALLQRIAGDGLAGMPRYYYARSTVYAPITRSWLRYPVMAATGFPSAGVYQTWSNFRSNLLDTGDYPLTMTPDSSYFFGYPMPVAERHFKGIYAVCYNGLLYYNLFDQYLLPLVKTNGTFSFYVPSSLSALLPEPLPPFDAFQALDPQYPDPVDMAPMPSKPALPSTAERGLQTYREKKLAGMKGKTCFIDMDTGQIVY</sequence>
<proteinExistence type="predicted"/>
<feature type="chain" id="PRO_5020790669" description="WG repeat protein" evidence="1">
    <location>
        <begin position="19"/>
        <end position="356"/>
    </location>
</feature>
<evidence type="ECO:0008006" key="4">
    <source>
        <dbReference type="Google" id="ProtNLM"/>
    </source>
</evidence>
<dbReference type="RefSeq" id="WP_133998991.1">
    <property type="nucleotide sequence ID" value="NZ_SODV01000002.1"/>
</dbReference>
<name>A0A4R8DJ38_9BACT</name>
<evidence type="ECO:0000313" key="3">
    <source>
        <dbReference type="Proteomes" id="UP000294498"/>
    </source>
</evidence>
<gene>
    <name evidence="2" type="ORF">EDB95_5041</name>
</gene>
<evidence type="ECO:0000256" key="1">
    <source>
        <dbReference type="SAM" id="SignalP"/>
    </source>
</evidence>
<keyword evidence="3" id="KW-1185">Reference proteome</keyword>